<feature type="chain" id="PRO_5042862573" description="Peptidase A1 domain-containing protein" evidence="9">
    <location>
        <begin position="22"/>
        <end position="450"/>
    </location>
</feature>
<dbReference type="FunFam" id="2.40.70.10:FF:000050">
    <property type="entry name" value="Aspartic proteinase CDR1"/>
    <property type="match status" value="1"/>
</dbReference>
<evidence type="ECO:0000256" key="1">
    <source>
        <dbReference type="ARBA" id="ARBA00004613"/>
    </source>
</evidence>
<dbReference type="SUPFAM" id="SSF50630">
    <property type="entry name" value="Acid proteases"/>
    <property type="match status" value="1"/>
</dbReference>
<keyword evidence="9" id="KW-0732">Signal</keyword>
<dbReference type="AlphaFoldDB" id="A0AAN9QHB4"/>
<dbReference type="Proteomes" id="UP001374584">
    <property type="component" value="Unassembled WGS sequence"/>
</dbReference>
<reference evidence="11 12" key="1">
    <citation type="submission" date="2024-01" db="EMBL/GenBank/DDBJ databases">
        <title>The genomes of 5 underutilized Papilionoideae crops provide insights into root nodulation and disease resistanc.</title>
        <authorList>
            <person name="Jiang F."/>
        </authorList>
    </citation>
    <scope>NUCLEOTIDE SEQUENCE [LARGE SCALE GENOMIC DNA]</scope>
    <source>
        <strain evidence="11">JINMINGXINNONG_FW02</strain>
        <tissue evidence="11">Leaves</tissue>
    </source>
</reference>
<dbReference type="InterPro" id="IPR034161">
    <property type="entry name" value="Pepsin-like_plant"/>
</dbReference>
<organism evidence="11 12">
    <name type="scientific">Phaseolus coccineus</name>
    <name type="common">Scarlet runner bean</name>
    <name type="synonym">Phaseolus multiflorus</name>
    <dbReference type="NCBI Taxonomy" id="3886"/>
    <lineage>
        <taxon>Eukaryota</taxon>
        <taxon>Viridiplantae</taxon>
        <taxon>Streptophyta</taxon>
        <taxon>Embryophyta</taxon>
        <taxon>Tracheophyta</taxon>
        <taxon>Spermatophyta</taxon>
        <taxon>Magnoliopsida</taxon>
        <taxon>eudicotyledons</taxon>
        <taxon>Gunneridae</taxon>
        <taxon>Pentapetalae</taxon>
        <taxon>rosids</taxon>
        <taxon>fabids</taxon>
        <taxon>Fabales</taxon>
        <taxon>Fabaceae</taxon>
        <taxon>Papilionoideae</taxon>
        <taxon>50 kb inversion clade</taxon>
        <taxon>NPAAA clade</taxon>
        <taxon>indigoferoid/millettioid clade</taxon>
        <taxon>Phaseoleae</taxon>
        <taxon>Phaseolus</taxon>
    </lineage>
</organism>
<sequence length="450" mass="49062">MHRFVLALLIFSFCSVLLVDGSKTLMGFSIDLIPRHSPMSPLYNSEMNQTELVKSAAMRSIARSKLLFIGQNELSPPSPSPLPSPPSSSSSSAESVITPVPDHGEYLMRFSLGTPEVERFAIFDTGSDLSWVQCSPCKTCYPQDAPLYDPTQSSTYVDVACDSQPCTLIPQNQRDCGNSRQCIYLQQYGERSITIGKLGSDTFSFGPMGMGQDAKFPESVFGCAFYSNFTFEISSKADGIVGLGPGPFSLPSQLGDQIGHKFSYCMVPFSSTSTGKLKLGNHSSEAPRNGVVSTPFIINPSLPSYYLLNLEGISIGEKKVLTGQTGGNIIIDSVPIMTHLEQRIYANFISSVKEAFNVEAAEDAPTPFEFCVKNPSNMNFPEFVFHFTGADVVLNPNNMFIALDNNLICMTVVPSTGISIFGNWAQVNFEVEYDLGEKKVSFAPTNCSSY</sequence>
<evidence type="ECO:0000259" key="10">
    <source>
        <dbReference type="PROSITE" id="PS51767"/>
    </source>
</evidence>
<keyword evidence="7" id="KW-0325">Glycoprotein</keyword>
<evidence type="ECO:0000256" key="7">
    <source>
        <dbReference type="ARBA" id="ARBA00023180"/>
    </source>
</evidence>
<evidence type="ECO:0000256" key="3">
    <source>
        <dbReference type="ARBA" id="ARBA00022525"/>
    </source>
</evidence>
<evidence type="ECO:0000256" key="9">
    <source>
        <dbReference type="SAM" id="SignalP"/>
    </source>
</evidence>
<comment type="subcellular location">
    <subcellularLocation>
        <location evidence="1">Secreted</location>
    </subcellularLocation>
</comment>
<accession>A0AAN9QHB4</accession>
<feature type="domain" description="Peptidase A1" evidence="10">
    <location>
        <begin position="106"/>
        <end position="443"/>
    </location>
</feature>
<dbReference type="CDD" id="cd05476">
    <property type="entry name" value="pepsin_A_like_plant"/>
    <property type="match status" value="1"/>
</dbReference>
<comment type="similarity">
    <text evidence="2">Belongs to the peptidase A1 family.</text>
</comment>
<dbReference type="FunFam" id="2.40.70.10:FF:000031">
    <property type="entry name" value="Aspartyl protease AED1"/>
    <property type="match status" value="1"/>
</dbReference>
<dbReference type="InterPro" id="IPR032861">
    <property type="entry name" value="TAXi_N"/>
</dbReference>
<gene>
    <name evidence="11" type="ORF">VNO80_26647</name>
</gene>
<dbReference type="PROSITE" id="PS00141">
    <property type="entry name" value="ASP_PROTEASE"/>
    <property type="match status" value="1"/>
</dbReference>
<proteinExistence type="inferred from homology"/>
<dbReference type="GO" id="GO:0005576">
    <property type="term" value="C:extracellular region"/>
    <property type="evidence" value="ECO:0007669"/>
    <property type="project" value="UniProtKB-SubCell"/>
</dbReference>
<dbReference type="GO" id="GO:0004190">
    <property type="term" value="F:aspartic-type endopeptidase activity"/>
    <property type="evidence" value="ECO:0007669"/>
    <property type="project" value="UniProtKB-KW"/>
</dbReference>
<feature type="region of interest" description="Disordered" evidence="8">
    <location>
        <begin position="74"/>
        <end position="96"/>
    </location>
</feature>
<evidence type="ECO:0000256" key="5">
    <source>
        <dbReference type="ARBA" id="ARBA00022750"/>
    </source>
</evidence>
<keyword evidence="3" id="KW-0964">Secreted</keyword>
<dbReference type="InterPro" id="IPR033121">
    <property type="entry name" value="PEPTIDASE_A1"/>
</dbReference>
<dbReference type="InterPro" id="IPR051708">
    <property type="entry name" value="Plant_Aspart_Prot_A1"/>
</dbReference>
<dbReference type="GO" id="GO:0006508">
    <property type="term" value="P:proteolysis"/>
    <property type="evidence" value="ECO:0007669"/>
    <property type="project" value="UniProtKB-KW"/>
</dbReference>
<keyword evidence="6" id="KW-0378">Hydrolase</keyword>
<dbReference type="InterPro" id="IPR021109">
    <property type="entry name" value="Peptidase_aspartic_dom_sf"/>
</dbReference>
<comment type="caution">
    <text evidence="11">The sequence shown here is derived from an EMBL/GenBank/DDBJ whole genome shotgun (WGS) entry which is preliminary data.</text>
</comment>
<dbReference type="Pfam" id="PF14541">
    <property type="entry name" value="TAXi_C"/>
    <property type="match status" value="1"/>
</dbReference>
<dbReference type="InterPro" id="IPR032799">
    <property type="entry name" value="TAXi_C"/>
</dbReference>
<protein>
    <recommendedName>
        <fullName evidence="10">Peptidase A1 domain-containing protein</fullName>
    </recommendedName>
</protein>
<dbReference type="InterPro" id="IPR001969">
    <property type="entry name" value="Aspartic_peptidase_AS"/>
</dbReference>
<evidence type="ECO:0000256" key="4">
    <source>
        <dbReference type="ARBA" id="ARBA00022670"/>
    </source>
</evidence>
<dbReference type="Pfam" id="PF14543">
    <property type="entry name" value="TAXi_N"/>
    <property type="match status" value="1"/>
</dbReference>
<dbReference type="EMBL" id="JAYMYR010000010">
    <property type="protein sequence ID" value="KAK7334881.1"/>
    <property type="molecule type" value="Genomic_DNA"/>
</dbReference>
<evidence type="ECO:0000256" key="6">
    <source>
        <dbReference type="ARBA" id="ARBA00022801"/>
    </source>
</evidence>
<evidence type="ECO:0000313" key="12">
    <source>
        <dbReference type="Proteomes" id="UP001374584"/>
    </source>
</evidence>
<dbReference type="PANTHER" id="PTHR47967">
    <property type="entry name" value="OS07G0603500 PROTEIN-RELATED"/>
    <property type="match status" value="1"/>
</dbReference>
<name>A0AAN9QHB4_PHACN</name>
<feature type="signal peptide" evidence="9">
    <location>
        <begin position="1"/>
        <end position="21"/>
    </location>
</feature>
<keyword evidence="12" id="KW-1185">Reference proteome</keyword>
<keyword evidence="4" id="KW-0645">Protease</keyword>
<evidence type="ECO:0000256" key="2">
    <source>
        <dbReference type="ARBA" id="ARBA00007447"/>
    </source>
</evidence>
<evidence type="ECO:0000313" key="11">
    <source>
        <dbReference type="EMBL" id="KAK7334881.1"/>
    </source>
</evidence>
<dbReference type="Gene3D" id="2.40.70.10">
    <property type="entry name" value="Acid Proteases"/>
    <property type="match status" value="2"/>
</dbReference>
<keyword evidence="5" id="KW-0064">Aspartyl protease</keyword>
<dbReference type="PROSITE" id="PS51767">
    <property type="entry name" value="PEPTIDASE_A1"/>
    <property type="match status" value="1"/>
</dbReference>
<dbReference type="PANTHER" id="PTHR47967:SF128">
    <property type="entry name" value="ASPARTIC PROTEINASE CDR1-LIKE"/>
    <property type="match status" value="1"/>
</dbReference>
<feature type="compositionally biased region" description="Pro residues" evidence="8">
    <location>
        <begin position="76"/>
        <end position="86"/>
    </location>
</feature>
<evidence type="ECO:0000256" key="8">
    <source>
        <dbReference type="SAM" id="MobiDB-lite"/>
    </source>
</evidence>